<gene>
    <name evidence="7" type="ORF">JF922_03565</name>
</gene>
<dbReference type="InterPro" id="IPR052902">
    <property type="entry name" value="ABC-2_transporter"/>
</dbReference>
<comment type="caution">
    <text evidence="7">The sequence shown here is derived from an EMBL/GenBank/DDBJ whole genome shotgun (WGS) entry which is preliminary data.</text>
</comment>
<dbReference type="Proteomes" id="UP000612893">
    <property type="component" value="Unassembled WGS sequence"/>
</dbReference>
<protein>
    <submittedName>
        <fullName evidence="7">ABC transporter permease</fullName>
    </submittedName>
</protein>
<proteinExistence type="predicted"/>
<feature type="transmembrane region" description="Helical" evidence="5">
    <location>
        <begin position="200"/>
        <end position="221"/>
    </location>
</feature>
<name>A0A934K679_9BACT</name>
<keyword evidence="4 5" id="KW-0472">Membrane</keyword>
<feature type="domain" description="ABC-2 type transporter transmembrane" evidence="6">
    <location>
        <begin position="5"/>
        <end position="191"/>
    </location>
</feature>
<accession>A0A934K679</accession>
<comment type="subcellular location">
    <subcellularLocation>
        <location evidence="1">Membrane</location>
        <topology evidence="1">Multi-pass membrane protein</topology>
    </subcellularLocation>
</comment>
<reference evidence="7" key="1">
    <citation type="submission" date="2020-10" db="EMBL/GenBank/DDBJ databases">
        <title>Ca. Dormibacterota MAGs.</title>
        <authorList>
            <person name="Montgomery K."/>
        </authorList>
    </citation>
    <scope>NUCLEOTIDE SEQUENCE [LARGE SCALE GENOMIC DNA]</scope>
    <source>
        <strain evidence="7">SC8812_S17_10</strain>
    </source>
</reference>
<feature type="transmembrane region" description="Helical" evidence="5">
    <location>
        <begin position="114"/>
        <end position="136"/>
    </location>
</feature>
<keyword evidence="8" id="KW-1185">Reference proteome</keyword>
<dbReference type="EMBL" id="JAEKNR010000040">
    <property type="protein sequence ID" value="MBJ7597151.1"/>
    <property type="molecule type" value="Genomic_DNA"/>
</dbReference>
<dbReference type="GO" id="GO:0016020">
    <property type="term" value="C:membrane"/>
    <property type="evidence" value="ECO:0007669"/>
    <property type="project" value="UniProtKB-SubCell"/>
</dbReference>
<dbReference type="PANTHER" id="PTHR43027">
    <property type="entry name" value="DOXORUBICIN RESISTANCE ABC TRANSPORTER PERMEASE PROTEIN DRRC-RELATED"/>
    <property type="match status" value="1"/>
</dbReference>
<keyword evidence="2 5" id="KW-0812">Transmembrane</keyword>
<dbReference type="Pfam" id="PF01061">
    <property type="entry name" value="ABC2_membrane"/>
    <property type="match status" value="1"/>
</dbReference>
<evidence type="ECO:0000256" key="1">
    <source>
        <dbReference type="ARBA" id="ARBA00004141"/>
    </source>
</evidence>
<evidence type="ECO:0000313" key="7">
    <source>
        <dbReference type="EMBL" id="MBJ7597151.1"/>
    </source>
</evidence>
<evidence type="ECO:0000256" key="5">
    <source>
        <dbReference type="SAM" id="Phobius"/>
    </source>
</evidence>
<dbReference type="PANTHER" id="PTHR43027:SF2">
    <property type="entry name" value="TRANSPORT PERMEASE PROTEIN"/>
    <property type="match status" value="1"/>
</dbReference>
<organism evidence="7 8">
    <name type="scientific">Candidatus Nephthysia bennettiae</name>
    <dbReference type="NCBI Taxonomy" id="3127016"/>
    <lineage>
        <taxon>Bacteria</taxon>
        <taxon>Bacillati</taxon>
        <taxon>Candidatus Dormiibacterota</taxon>
        <taxon>Candidatus Dormibacteria</taxon>
        <taxon>Candidatus Dormibacterales</taxon>
        <taxon>Candidatus Dormibacteraceae</taxon>
        <taxon>Candidatus Nephthysia</taxon>
    </lineage>
</organism>
<evidence type="ECO:0000256" key="3">
    <source>
        <dbReference type="ARBA" id="ARBA00022989"/>
    </source>
</evidence>
<evidence type="ECO:0000259" key="6">
    <source>
        <dbReference type="Pfam" id="PF01061"/>
    </source>
</evidence>
<feature type="transmembrane region" description="Helical" evidence="5">
    <location>
        <begin position="143"/>
        <end position="164"/>
    </location>
</feature>
<evidence type="ECO:0000256" key="2">
    <source>
        <dbReference type="ARBA" id="ARBA00022692"/>
    </source>
</evidence>
<feature type="transmembrane region" description="Helical" evidence="5">
    <location>
        <begin position="79"/>
        <end position="102"/>
    </location>
</feature>
<dbReference type="GO" id="GO:0140359">
    <property type="term" value="F:ABC-type transporter activity"/>
    <property type="evidence" value="ECO:0007669"/>
    <property type="project" value="InterPro"/>
</dbReference>
<keyword evidence="3 5" id="KW-1133">Transmembrane helix</keyword>
<evidence type="ECO:0000313" key="8">
    <source>
        <dbReference type="Proteomes" id="UP000612893"/>
    </source>
</evidence>
<dbReference type="InterPro" id="IPR013525">
    <property type="entry name" value="ABC2_TM"/>
</dbReference>
<evidence type="ECO:0000256" key="4">
    <source>
        <dbReference type="ARBA" id="ARBA00023136"/>
    </source>
</evidence>
<feature type="transmembrane region" description="Helical" evidence="5">
    <location>
        <begin position="36"/>
        <end position="58"/>
    </location>
</feature>
<dbReference type="AlphaFoldDB" id="A0A934K679"/>
<sequence>MLGGIGFPIILLLIFGYISKAVPGNVSNTGLTVIDLYIPTMIVISFISIATSLPSTLVRDREIGWLRRVSTTPLHPSRLLAAHLIFNLVFAVAAILIITLGGSFGFGATLHVRVLPFGISIVLAIAVIFSFSLVIVALAPSQAVGSAIAGVLFFVLLFLAGLWVQPAQIGEPWSTVMYYSPSGAAAKALLDSAFSGNLPWAAWGTMVVYTAVFGFIAIRYFRWE</sequence>